<dbReference type="OrthoDB" id="6435142at2759"/>
<comment type="caution">
    <text evidence="1">The sequence shown here is derived from an EMBL/GenBank/DDBJ whole genome shotgun (WGS) entry which is preliminary data.</text>
</comment>
<dbReference type="GO" id="GO:0006281">
    <property type="term" value="P:DNA repair"/>
    <property type="evidence" value="ECO:0007669"/>
    <property type="project" value="UniProtKB-ARBA"/>
</dbReference>
<name>A0A4Y2CMX0_ARAVE</name>
<proteinExistence type="predicted"/>
<dbReference type="InterPro" id="IPR011335">
    <property type="entry name" value="Restrct_endonuc-II-like"/>
</dbReference>
<evidence type="ECO:0008006" key="3">
    <source>
        <dbReference type="Google" id="ProtNLM"/>
    </source>
</evidence>
<organism evidence="1 2">
    <name type="scientific">Araneus ventricosus</name>
    <name type="common">Orbweaver spider</name>
    <name type="synonym">Epeira ventricosa</name>
    <dbReference type="NCBI Taxonomy" id="182803"/>
    <lineage>
        <taxon>Eukaryota</taxon>
        <taxon>Metazoa</taxon>
        <taxon>Ecdysozoa</taxon>
        <taxon>Arthropoda</taxon>
        <taxon>Chelicerata</taxon>
        <taxon>Arachnida</taxon>
        <taxon>Araneae</taxon>
        <taxon>Araneomorphae</taxon>
        <taxon>Entelegynae</taxon>
        <taxon>Araneoidea</taxon>
        <taxon>Araneidae</taxon>
        <taxon>Araneus</taxon>
    </lineage>
</organism>
<dbReference type="InterPro" id="IPR011604">
    <property type="entry name" value="PDDEXK-like_dom_sf"/>
</dbReference>
<dbReference type="SUPFAM" id="SSF52980">
    <property type="entry name" value="Restriction endonuclease-like"/>
    <property type="match status" value="1"/>
</dbReference>
<gene>
    <name evidence="1" type="ORF">AVEN_39376_1</name>
</gene>
<reference evidence="1 2" key="1">
    <citation type="journal article" date="2019" name="Sci. Rep.">
        <title>Orb-weaving spider Araneus ventricosus genome elucidates the spidroin gene catalogue.</title>
        <authorList>
            <person name="Kono N."/>
            <person name="Nakamura H."/>
            <person name="Ohtoshi R."/>
            <person name="Moran D.A.P."/>
            <person name="Shinohara A."/>
            <person name="Yoshida Y."/>
            <person name="Fujiwara M."/>
            <person name="Mori M."/>
            <person name="Tomita M."/>
            <person name="Arakawa K."/>
        </authorList>
    </citation>
    <scope>NUCLEOTIDE SEQUENCE [LARGE SCALE GENOMIC DNA]</scope>
</reference>
<sequence length="113" mass="12637">ALQESVNLKVRRCGLYVNPNIGYLAASPDGLIGDDGIVEVKFTESCKDLTPDEEIKMKPAGVFSPKLSRILPQKGAVCPFPERLIKFEPIVTQNPMTIRRFFVIVIEKYLGKE</sequence>
<dbReference type="Gene3D" id="3.90.320.10">
    <property type="match status" value="1"/>
</dbReference>
<feature type="non-terminal residue" evidence="1">
    <location>
        <position position="1"/>
    </location>
</feature>
<keyword evidence="2" id="KW-1185">Reference proteome</keyword>
<evidence type="ECO:0000313" key="2">
    <source>
        <dbReference type="Proteomes" id="UP000499080"/>
    </source>
</evidence>
<evidence type="ECO:0000313" key="1">
    <source>
        <dbReference type="EMBL" id="GBM05762.1"/>
    </source>
</evidence>
<protein>
    <recommendedName>
        <fullName evidence="3">YqaJ viral recombinase domain-containing protein</fullName>
    </recommendedName>
</protein>
<dbReference type="AlphaFoldDB" id="A0A4Y2CMX0"/>
<accession>A0A4Y2CMX0</accession>
<dbReference type="Proteomes" id="UP000499080">
    <property type="component" value="Unassembled WGS sequence"/>
</dbReference>
<dbReference type="EMBL" id="BGPR01239840">
    <property type="protein sequence ID" value="GBM05762.1"/>
    <property type="molecule type" value="Genomic_DNA"/>
</dbReference>